<keyword evidence="1" id="KW-0472">Membrane</keyword>
<dbReference type="Proteomes" id="UP000093902">
    <property type="component" value="Unassembled WGS sequence"/>
</dbReference>
<gene>
    <name evidence="2" type="ORF">A5792_06385</name>
</gene>
<feature type="transmembrane region" description="Helical" evidence="1">
    <location>
        <begin position="34"/>
        <end position="58"/>
    </location>
</feature>
<dbReference type="AlphaFoldDB" id="A0A1A0QJP7"/>
<keyword evidence="1" id="KW-0812">Transmembrane</keyword>
<dbReference type="RefSeq" id="WP_064937670.1">
    <property type="nucleotide sequence ID" value="NZ_LZSO01000050.1"/>
</dbReference>
<proteinExistence type="predicted"/>
<evidence type="ECO:0000256" key="1">
    <source>
        <dbReference type="SAM" id="Phobius"/>
    </source>
</evidence>
<accession>A0A1A0QJP7</accession>
<feature type="transmembrane region" description="Helical" evidence="1">
    <location>
        <begin position="109"/>
        <end position="128"/>
    </location>
</feature>
<evidence type="ECO:0000313" key="3">
    <source>
        <dbReference type="Proteomes" id="UP000093902"/>
    </source>
</evidence>
<name>A0A1A0QJP7_MYCPR</name>
<feature type="transmembrane region" description="Helical" evidence="1">
    <location>
        <begin position="70"/>
        <end position="89"/>
    </location>
</feature>
<comment type="caution">
    <text evidence="2">The sequence shown here is derived from an EMBL/GenBank/DDBJ whole genome shotgun (WGS) entry which is preliminary data.</text>
</comment>
<organism evidence="2 3">
    <name type="scientific">Mycolicibacterium peregrinum</name>
    <name type="common">Mycobacterium peregrinum</name>
    <dbReference type="NCBI Taxonomy" id="43304"/>
    <lineage>
        <taxon>Bacteria</taxon>
        <taxon>Bacillati</taxon>
        <taxon>Actinomycetota</taxon>
        <taxon>Actinomycetes</taxon>
        <taxon>Mycobacteriales</taxon>
        <taxon>Mycobacteriaceae</taxon>
        <taxon>Mycolicibacterium</taxon>
    </lineage>
</organism>
<sequence>MTAIRLVLAVIGVGLGGYGALLLSENPPVVIARILVWAVVAVVVHDFVFAPLCVAVGWAGHRLIPAVSRAPIAVAALCSVVLVLLAVPVYGRPGMRPDNMTVLDRNYPLGLAVSLGVVWLSTLLYQLLSRRLPVGEDEVVQRQRTDHVDRQPPTL</sequence>
<dbReference type="EMBL" id="LZSO01000050">
    <property type="protein sequence ID" value="OBB22138.1"/>
    <property type="molecule type" value="Genomic_DNA"/>
</dbReference>
<dbReference type="OrthoDB" id="4559029at2"/>
<evidence type="ECO:0000313" key="2">
    <source>
        <dbReference type="EMBL" id="OBB22138.1"/>
    </source>
</evidence>
<keyword evidence="1" id="KW-1133">Transmembrane helix</keyword>
<reference evidence="3" key="1">
    <citation type="submission" date="2016-06" db="EMBL/GenBank/DDBJ databases">
        <authorList>
            <person name="Sutton G."/>
            <person name="Brinkac L."/>
            <person name="Sanka R."/>
            <person name="Adams M."/>
            <person name="Lau E."/>
            <person name="Mehaffy C."/>
            <person name="Tameris M."/>
            <person name="Hatherill M."/>
            <person name="Hanekom W."/>
            <person name="Mahomed H."/>
            <person name="Mcshane H."/>
        </authorList>
    </citation>
    <scope>NUCLEOTIDE SEQUENCE [LARGE SCALE GENOMIC DNA]</scope>
    <source>
        <strain evidence="3">852002-51209_SCH5440388</strain>
    </source>
</reference>
<protein>
    <submittedName>
        <fullName evidence="2">Uncharacterized protein</fullName>
    </submittedName>
</protein>